<name>A0A7G8AFV6_9ENTR</name>
<sequence>MVEIISSEEHLLRIVFLILLNNHEARYRRSIDAEGNDYHLIINEHGDEVAEWDDQLCEWHLVIPPRKTRDTMNSIDLAPVVARIEKQILKMRTKTQCTSPAECAKRL</sequence>
<dbReference type="EMBL" id="MT468575">
    <property type="protein sequence ID" value="QNI18497.1"/>
    <property type="molecule type" value="Genomic_DNA"/>
</dbReference>
<proteinExistence type="predicted"/>
<reference evidence="1" key="1">
    <citation type="journal article" date="2020" name="Antimicrob. Agents">
        <title>Detection of mobile colistin resistance gene mcr-10.1 in a conjugative plasmid from Enterobacter roggenkampii of chicken origin in China.</title>
        <authorList>
            <person name="Lei C.W."/>
            <person name="Zhang Y."/>
            <person name="Wang Y.T."/>
            <person name="Wang H.N."/>
        </authorList>
    </citation>
    <scope>NUCLEOTIDE SEQUENCE</scope>
    <source>
        <strain evidence="1">YK16</strain>
        <plasmid evidence="1">pYK16-mcr-10</plasmid>
    </source>
</reference>
<organism evidence="1">
    <name type="scientific">Enterobacter roggenkampii</name>
    <dbReference type="NCBI Taxonomy" id="1812935"/>
    <lineage>
        <taxon>Bacteria</taxon>
        <taxon>Pseudomonadati</taxon>
        <taxon>Pseudomonadota</taxon>
        <taxon>Gammaproteobacteria</taxon>
        <taxon>Enterobacterales</taxon>
        <taxon>Enterobacteriaceae</taxon>
        <taxon>Enterobacter</taxon>
        <taxon>Enterobacter cloacae complex</taxon>
    </lineage>
</organism>
<dbReference type="AlphaFoldDB" id="A0A7G8AFV6"/>
<keyword evidence="1" id="KW-0614">Plasmid</keyword>
<geneLocation type="plasmid" evidence="1">
    <name>pYK16-mcr-10</name>
</geneLocation>
<dbReference type="RefSeq" id="WP_133052149.1">
    <property type="nucleotide sequence ID" value="NZ_JABJWE010000026.1"/>
</dbReference>
<protein>
    <submittedName>
        <fullName evidence="1">Uncharacterized protein</fullName>
    </submittedName>
</protein>
<evidence type="ECO:0000313" key="1">
    <source>
        <dbReference type="EMBL" id="QNI18497.1"/>
    </source>
</evidence>
<accession>A0A7G8AFV6</accession>